<evidence type="ECO:0000256" key="1">
    <source>
        <dbReference type="SAM" id="MobiDB-lite"/>
    </source>
</evidence>
<dbReference type="EMBL" id="JAZHPZ010000009">
    <property type="protein sequence ID" value="MEF2967679.1"/>
    <property type="molecule type" value="Genomic_DNA"/>
</dbReference>
<feature type="domain" description="Copper amine oxidase-like N-terminal" evidence="3">
    <location>
        <begin position="59"/>
        <end position="99"/>
    </location>
</feature>
<dbReference type="SUPFAM" id="SSF55383">
    <property type="entry name" value="Copper amine oxidase, domain N"/>
    <property type="match status" value="1"/>
</dbReference>
<feature type="chain" id="PRO_5046827299" evidence="2">
    <location>
        <begin position="27"/>
        <end position="279"/>
    </location>
</feature>
<proteinExistence type="predicted"/>
<evidence type="ECO:0000256" key="2">
    <source>
        <dbReference type="SAM" id="SignalP"/>
    </source>
</evidence>
<comment type="caution">
    <text evidence="4">The sequence shown here is derived from an EMBL/GenBank/DDBJ whole genome shotgun (WGS) entry which is preliminary data.</text>
</comment>
<feature type="signal peptide" evidence="2">
    <location>
        <begin position="1"/>
        <end position="26"/>
    </location>
</feature>
<protein>
    <submittedName>
        <fullName evidence="4">Stalk domain-containing protein</fullName>
    </submittedName>
</protein>
<sequence length="279" mass="30117">MKIKKSVFVSSLVACSLLFGSIGAFAAGGVEKITAYLNRDMVFKIDGVTWTPKNANGTKVYPIVYDGTTYLPARAISEAVGADIAWNSSTQTLSISTSGSSTGGATTPSANTPSSSSKDSGTEITSTVVIYLPASFTPSSKGNELKSEAIKAVKLYADALKTGDTSKMNSYMETVILDKTYEYDISHHELSKENYKNKVDGMRKANDTSTINDYANALSAVTSSVLEFDVENAYKSDYSATLVYSFYPEDWDAFSSVYVYFNFTKLDDGRYALTGINVA</sequence>
<evidence type="ECO:0000259" key="3">
    <source>
        <dbReference type="Pfam" id="PF07833"/>
    </source>
</evidence>
<dbReference type="Proteomes" id="UP001306950">
    <property type="component" value="Unassembled WGS sequence"/>
</dbReference>
<dbReference type="InterPro" id="IPR012854">
    <property type="entry name" value="Cu_amine_oxidase-like_N"/>
</dbReference>
<evidence type="ECO:0000313" key="4">
    <source>
        <dbReference type="EMBL" id="MEF2967679.1"/>
    </source>
</evidence>
<reference evidence="4 5" key="1">
    <citation type="submission" date="2024-02" db="EMBL/GenBank/DDBJ databases">
        <title>A nitrogen-fixing paenibacillus bacterium.</title>
        <authorList>
            <person name="Zhang W.L."/>
            <person name="Chen S.F."/>
        </authorList>
    </citation>
    <scope>NUCLEOTIDE SEQUENCE [LARGE SCALE GENOMIC DNA]</scope>
    <source>
        <strain evidence="4 5">M1</strain>
    </source>
</reference>
<accession>A0ABU7VXP9</accession>
<gene>
    <name evidence="4" type="ORF">V3851_17760</name>
</gene>
<evidence type="ECO:0000313" key="5">
    <source>
        <dbReference type="Proteomes" id="UP001306950"/>
    </source>
</evidence>
<name>A0ABU7VXP9_9BACL</name>
<dbReference type="Pfam" id="PF07833">
    <property type="entry name" value="Cu_amine_oxidN1"/>
    <property type="match status" value="1"/>
</dbReference>
<dbReference type="InterPro" id="IPR036582">
    <property type="entry name" value="Mao_N_sf"/>
</dbReference>
<keyword evidence="2" id="KW-0732">Signal</keyword>
<keyword evidence="5" id="KW-1185">Reference proteome</keyword>
<feature type="region of interest" description="Disordered" evidence="1">
    <location>
        <begin position="95"/>
        <end position="121"/>
    </location>
</feature>
<organism evidence="4 5">
    <name type="scientific">Paenibacillus haidiansis</name>
    <dbReference type="NCBI Taxonomy" id="1574488"/>
    <lineage>
        <taxon>Bacteria</taxon>
        <taxon>Bacillati</taxon>
        <taxon>Bacillota</taxon>
        <taxon>Bacilli</taxon>
        <taxon>Bacillales</taxon>
        <taxon>Paenibacillaceae</taxon>
        <taxon>Paenibacillus</taxon>
    </lineage>
</organism>
<dbReference type="RefSeq" id="WP_331847894.1">
    <property type="nucleotide sequence ID" value="NZ_JAZHPZ010000009.1"/>
</dbReference>
<feature type="compositionally biased region" description="Low complexity" evidence="1">
    <location>
        <begin position="95"/>
        <end position="117"/>
    </location>
</feature>